<accession>A0A0A0LDK1</accession>
<reference evidence="1 2" key="2">
    <citation type="journal article" date="2009" name="PLoS ONE">
        <title>An integrated genetic and cytogenetic map of the cucumber genome.</title>
        <authorList>
            <person name="Ren Y."/>
            <person name="Zhang Z."/>
            <person name="Liu J."/>
            <person name="Staub J.E."/>
            <person name="Han Y."/>
            <person name="Cheng Z."/>
            <person name="Li X."/>
            <person name="Lu J."/>
            <person name="Miao H."/>
            <person name="Kang H."/>
            <person name="Xie B."/>
            <person name="Gu X."/>
            <person name="Wang X."/>
            <person name="Du Y."/>
            <person name="Jin W."/>
            <person name="Huang S."/>
        </authorList>
    </citation>
    <scope>NUCLEOTIDE SEQUENCE [LARGE SCALE GENOMIC DNA]</scope>
    <source>
        <strain evidence="2">cv. 9930</strain>
    </source>
</reference>
<reference evidence="1 2" key="4">
    <citation type="journal article" date="2011" name="BMC Genomics">
        <title>RNA-Seq improves annotation of protein-coding genes in the cucumber genome.</title>
        <authorList>
            <person name="Li Z."/>
            <person name="Zhang Z."/>
            <person name="Yan P."/>
            <person name="Huang S."/>
            <person name="Fei Z."/>
            <person name="Lin K."/>
        </authorList>
    </citation>
    <scope>NUCLEOTIDE SEQUENCE [LARGE SCALE GENOMIC DNA]</scope>
    <source>
        <strain evidence="2">cv. 9930</strain>
    </source>
</reference>
<proteinExistence type="predicted"/>
<protein>
    <submittedName>
        <fullName evidence="1">Uncharacterized protein</fullName>
    </submittedName>
</protein>
<sequence>MQKRFTVRKRFVVEVVHCGSRSLWKSFAAWQPFAGWKSFVAWKSFAAFVVRRSPLCVVWKSSVEMRVEFQRGDVRDY</sequence>
<evidence type="ECO:0000313" key="2">
    <source>
        <dbReference type="Proteomes" id="UP000029981"/>
    </source>
</evidence>
<name>A0A0A0LDK1_CUCSA</name>
<dbReference type="EMBL" id="CM002924">
    <property type="protein sequence ID" value="KGN58166.1"/>
    <property type="molecule type" value="Genomic_DNA"/>
</dbReference>
<reference evidence="1 2" key="1">
    <citation type="journal article" date="2009" name="Nat. Genet.">
        <title>The genome of the cucumber, Cucumis sativus L.</title>
        <authorList>
            <person name="Huang S."/>
            <person name="Li R."/>
            <person name="Zhang Z."/>
            <person name="Li L."/>
            <person name="Gu X."/>
            <person name="Fan W."/>
            <person name="Lucas W.J."/>
            <person name="Wang X."/>
            <person name="Xie B."/>
            <person name="Ni P."/>
            <person name="Ren Y."/>
            <person name="Zhu H."/>
            <person name="Li J."/>
            <person name="Lin K."/>
            <person name="Jin W."/>
            <person name="Fei Z."/>
            <person name="Li G."/>
            <person name="Staub J."/>
            <person name="Kilian A."/>
            <person name="van der Vossen E.A."/>
            <person name="Wu Y."/>
            <person name="Guo J."/>
            <person name="He J."/>
            <person name="Jia Z."/>
            <person name="Ren Y."/>
            <person name="Tian G."/>
            <person name="Lu Y."/>
            <person name="Ruan J."/>
            <person name="Qian W."/>
            <person name="Wang M."/>
            <person name="Huang Q."/>
            <person name="Li B."/>
            <person name="Xuan Z."/>
            <person name="Cao J."/>
            <person name="Asan"/>
            <person name="Wu Z."/>
            <person name="Zhang J."/>
            <person name="Cai Q."/>
            <person name="Bai Y."/>
            <person name="Zhao B."/>
            <person name="Han Y."/>
            <person name="Li Y."/>
            <person name="Li X."/>
            <person name="Wang S."/>
            <person name="Shi Q."/>
            <person name="Liu S."/>
            <person name="Cho W.K."/>
            <person name="Kim J.Y."/>
            <person name="Xu Y."/>
            <person name="Heller-Uszynska K."/>
            <person name="Miao H."/>
            <person name="Cheng Z."/>
            <person name="Zhang S."/>
            <person name="Wu J."/>
            <person name="Yang Y."/>
            <person name="Kang H."/>
            <person name="Li M."/>
            <person name="Liang H."/>
            <person name="Ren X."/>
            <person name="Shi Z."/>
            <person name="Wen M."/>
            <person name="Jian M."/>
            <person name="Yang H."/>
            <person name="Zhang G."/>
            <person name="Yang Z."/>
            <person name="Chen R."/>
            <person name="Liu S."/>
            <person name="Li J."/>
            <person name="Ma L."/>
            <person name="Liu H."/>
            <person name="Zhou Y."/>
            <person name="Zhao J."/>
            <person name="Fang X."/>
            <person name="Li G."/>
            <person name="Fang L."/>
            <person name="Li Y."/>
            <person name="Liu D."/>
            <person name="Zheng H."/>
            <person name="Zhang Y."/>
            <person name="Qin N."/>
            <person name="Li Z."/>
            <person name="Yang G."/>
            <person name="Yang S."/>
            <person name="Bolund L."/>
            <person name="Kristiansen K."/>
            <person name="Zheng H."/>
            <person name="Li S."/>
            <person name="Zhang X."/>
            <person name="Yang H."/>
            <person name="Wang J."/>
            <person name="Sun R."/>
            <person name="Zhang B."/>
            <person name="Jiang S."/>
            <person name="Wang J."/>
            <person name="Du Y."/>
            <person name="Li S."/>
        </authorList>
    </citation>
    <scope>NUCLEOTIDE SEQUENCE [LARGE SCALE GENOMIC DNA]</scope>
    <source>
        <strain evidence="2">cv. 9930</strain>
    </source>
</reference>
<dbReference type="Gramene" id="KGN58166">
    <property type="protein sequence ID" value="KGN58166"/>
    <property type="gene ID" value="Csa_3G568330"/>
</dbReference>
<evidence type="ECO:0000313" key="1">
    <source>
        <dbReference type="EMBL" id="KGN58166.1"/>
    </source>
</evidence>
<keyword evidence="2" id="KW-1185">Reference proteome</keyword>
<reference evidence="1 2" key="3">
    <citation type="journal article" date="2010" name="BMC Genomics">
        <title>Transcriptome sequencing and comparative analysis of cucumber flowers with different sex types.</title>
        <authorList>
            <person name="Guo S."/>
            <person name="Zheng Y."/>
            <person name="Joung J.G."/>
            <person name="Liu S."/>
            <person name="Zhang Z."/>
            <person name="Crasta O.R."/>
            <person name="Sobral B.W."/>
            <person name="Xu Y."/>
            <person name="Huang S."/>
            <person name="Fei Z."/>
        </authorList>
    </citation>
    <scope>NUCLEOTIDE SEQUENCE [LARGE SCALE GENOMIC DNA]</scope>
    <source>
        <strain evidence="2">cv. 9930</strain>
    </source>
</reference>
<dbReference type="Proteomes" id="UP000029981">
    <property type="component" value="Chromosome 3"/>
</dbReference>
<dbReference type="AlphaFoldDB" id="A0A0A0LDK1"/>
<organism evidence="1 2">
    <name type="scientific">Cucumis sativus</name>
    <name type="common">Cucumber</name>
    <dbReference type="NCBI Taxonomy" id="3659"/>
    <lineage>
        <taxon>Eukaryota</taxon>
        <taxon>Viridiplantae</taxon>
        <taxon>Streptophyta</taxon>
        <taxon>Embryophyta</taxon>
        <taxon>Tracheophyta</taxon>
        <taxon>Spermatophyta</taxon>
        <taxon>Magnoliopsida</taxon>
        <taxon>eudicotyledons</taxon>
        <taxon>Gunneridae</taxon>
        <taxon>Pentapetalae</taxon>
        <taxon>rosids</taxon>
        <taxon>fabids</taxon>
        <taxon>Cucurbitales</taxon>
        <taxon>Cucurbitaceae</taxon>
        <taxon>Benincaseae</taxon>
        <taxon>Cucumis</taxon>
    </lineage>
</organism>
<gene>
    <name evidence="1" type="ORF">Csa_3G568330</name>
</gene>